<name>A0A218MLL9_9VIRU</name>
<accession>A0A218MLL9</accession>
<organism evidence="1">
    <name type="scientific">uncultured virus</name>
    <dbReference type="NCBI Taxonomy" id="340016"/>
    <lineage>
        <taxon>Viruses</taxon>
        <taxon>environmental samples</taxon>
    </lineage>
</organism>
<proteinExistence type="predicted"/>
<dbReference type="EMBL" id="KY052817">
    <property type="protein sequence ID" value="ASF00182.1"/>
    <property type="molecule type" value="Genomic_DNA"/>
</dbReference>
<reference evidence="1" key="1">
    <citation type="submission" date="2016-10" db="EMBL/GenBank/DDBJ databases">
        <authorList>
            <person name="Varghese N."/>
        </authorList>
    </citation>
    <scope>NUCLEOTIDE SEQUENCE</scope>
</reference>
<reference evidence="1" key="2">
    <citation type="journal article" date="2017" name="Nat. Commun.">
        <title>Single-virus genomics reveals hidden cosmopolitan and abundant viruses.</title>
        <authorList>
            <person name="Martinez-Hernandez F."/>
            <person name="Fornas O."/>
            <person name="Lluesma Gomez M."/>
            <person name="Bolduc B."/>
            <person name="de la Cruz Pena M.J."/>
            <person name="Martinez J.M."/>
            <person name="Anton J."/>
            <person name="Gasol J.M."/>
            <person name="Rosselli R."/>
            <person name="Rodriguez-Valera F."/>
            <person name="Sullivan M.B."/>
            <person name="Acinas S.G."/>
            <person name="Martinez-Garcia M."/>
        </authorList>
    </citation>
    <scope>NUCLEOTIDE SEQUENCE</scope>
</reference>
<protein>
    <submittedName>
        <fullName evidence="1">Uncharacterized protein</fullName>
    </submittedName>
</protein>
<evidence type="ECO:0000313" key="1">
    <source>
        <dbReference type="EMBL" id="ASF00182.1"/>
    </source>
</evidence>
<sequence>MGLITETNAQYYSGQQTFPNLAGVSNPTFNCTFNVDVVSAFDSTGGMVSSASNYTIYINGVAQAENLSYVSNPSSNIITLRNGPYTGSTYIQLKNPAIEGNYGSYEYTSLNDIINNFIVAYVGEDKLINRISRTDVIFHAKRGLQEFSYDTLKSIKSQELTIPPGLGVPIPQDYVNYVRCSWIDSSGVQHIIYPVNNLTSSPFTLPLQDESGVPIQDNFSKNIQADQSLTEQKWNTASDKDITGNIDENDVNVYSRDWWKLTYGQRYGLDPQVSQMNGWFQINEREGKFTFSSDLANKLIVLEYISDGLAYDIDSKVPKMAEDALYAHINHSILSTKTNIPEYIVQRYQRERSAKLRNAKIRLSNIKLDEIVQVMRGKSKWIKH</sequence>